<dbReference type="AlphaFoldDB" id="A0A161U193"/>
<dbReference type="OrthoDB" id="2680668at2"/>
<evidence type="ECO:0008006" key="4">
    <source>
        <dbReference type="Google" id="ProtNLM"/>
    </source>
</evidence>
<accession>A0A161U193</accession>
<sequence>MSYPRQMIGNRGMAPYPRAVTYAHPHAAPQVYAPGQQQVFTRSLTPTAGLGAGNPFGDFGEFGGGNPMALQPAAAQEGGGLLSSLFGGGGGAATGTAGGGGGFNVEQIKGIVDKLGGVEGIVETISKMQKMVQSVQQFAPMLKVLFGSFGKKDAAASKSGGSRSGRRRRRRRGTAQNRRRARK</sequence>
<evidence type="ECO:0000313" key="3">
    <source>
        <dbReference type="Proteomes" id="UP000076563"/>
    </source>
</evidence>
<proteinExistence type="predicted"/>
<dbReference type="STRING" id="1007103.GCA_000213315_05168"/>
<dbReference type="EMBL" id="LQRA01000110">
    <property type="protein sequence ID" value="KZE71583.1"/>
    <property type="molecule type" value="Genomic_DNA"/>
</dbReference>
<evidence type="ECO:0000256" key="1">
    <source>
        <dbReference type="SAM" id="MobiDB-lite"/>
    </source>
</evidence>
<dbReference type="RefSeq" id="WP_063187949.1">
    <property type="nucleotide sequence ID" value="NZ_JAAIVH010000001.1"/>
</dbReference>
<dbReference type="Proteomes" id="UP000076563">
    <property type="component" value="Unassembled WGS sequence"/>
</dbReference>
<organism evidence="2 3">
    <name type="scientific">Paenibacillus elgii</name>
    <dbReference type="NCBI Taxonomy" id="189691"/>
    <lineage>
        <taxon>Bacteria</taxon>
        <taxon>Bacillati</taxon>
        <taxon>Bacillota</taxon>
        <taxon>Bacilli</taxon>
        <taxon>Bacillales</taxon>
        <taxon>Paenibacillaceae</taxon>
        <taxon>Paenibacillus</taxon>
    </lineage>
</organism>
<keyword evidence="3" id="KW-1185">Reference proteome</keyword>
<name>A0A161U193_9BACL</name>
<gene>
    <name evidence="2" type="ORF">AV654_05070</name>
</gene>
<feature type="region of interest" description="Disordered" evidence="1">
    <location>
        <begin position="152"/>
        <end position="183"/>
    </location>
</feature>
<dbReference type="eggNOG" id="ENOG50334W8">
    <property type="taxonomic scope" value="Bacteria"/>
</dbReference>
<reference evidence="3" key="1">
    <citation type="submission" date="2016-01" db="EMBL/GenBank/DDBJ databases">
        <title>Draft genome of Chromobacterium sp. F49.</title>
        <authorList>
            <person name="Hong K.W."/>
        </authorList>
    </citation>
    <scope>NUCLEOTIDE SEQUENCE [LARGE SCALE GENOMIC DNA]</scope>
    <source>
        <strain evidence="3">M63</strain>
    </source>
</reference>
<comment type="caution">
    <text evidence="2">The sequence shown here is derived from an EMBL/GenBank/DDBJ whole genome shotgun (WGS) entry which is preliminary data.</text>
</comment>
<evidence type="ECO:0000313" key="2">
    <source>
        <dbReference type="EMBL" id="KZE71583.1"/>
    </source>
</evidence>
<feature type="compositionally biased region" description="Basic residues" evidence="1">
    <location>
        <begin position="164"/>
        <end position="183"/>
    </location>
</feature>
<protein>
    <recommendedName>
        <fullName evidence="4">Tyrosine protein kinase</fullName>
    </recommendedName>
</protein>